<dbReference type="InterPro" id="IPR016155">
    <property type="entry name" value="Mopterin_synth/thiamin_S_b"/>
</dbReference>
<keyword evidence="2" id="KW-1185">Reference proteome</keyword>
<proteinExistence type="predicted"/>
<dbReference type="SUPFAM" id="SSF54285">
    <property type="entry name" value="MoaD/ThiS"/>
    <property type="match status" value="1"/>
</dbReference>
<dbReference type="NCBIfam" id="TIGR01683">
    <property type="entry name" value="thiS"/>
    <property type="match status" value="1"/>
</dbReference>
<evidence type="ECO:0000313" key="1">
    <source>
        <dbReference type="EMBL" id="QHQ59993.1"/>
    </source>
</evidence>
<dbReference type="Pfam" id="PF02597">
    <property type="entry name" value="ThiS"/>
    <property type="match status" value="1"/>
</dbReference>
<dbReference type="CDD" id="cd00565">
    <property type="entry name" value="Ubl_ThiS"/>
    <property type="match status" value="1"/>
</dbReference>
<organism evidence="1 2">
    <name type="scientific">Anaerocolumna sedimenticola</name>
    <dbReference type="NCBI Taxonomy" id="2696063"/>
    <lineage>
        <taxon>Bacteria</taxon>
        <taxon>Bacillati</taxon>
        <taxon>Bacillota</taxon>
        <taxon>Clostridia</taxon>
        <taxon>Lachnospirales</taxon>
        <taxon>Lachnospiraceae</taxon>
        <taxon>Anaerocolumna</taxon>
    </lineage>
</organism>
<protein>
    <submittedName>
        <fullName evidence="1">Sulfur carrier protein ThiS</fullName>
    </submittedName>
</protein>
<dbReference type="Gene3D" id="3.10.20.30">
    <property type="match status" value="1"/>
</dbReference>
<dbReference type="Proteomes" id="UP000464314">
    <property type="component" value="Chromosome"/>
</dbReference>
<reference evidence="1 2" key="1">
    <citation type="submission" date="2020-01" db="EMBL/GenBank/DDBJ databases">
        <title>Genome analysis of Anaerocolumna sp. CBA3638.</title>
        <authorList>
            <person name="Kim J."/>
            <person name="Roh S.W."/>
        </authorList>
    </citation>
    <scope>NUCLEOTIDE SEQUENCE [LARGE SCALE GENOMIC DNA]</scope>
    <source>
        <strain evidence="1 2">CBA3638</strain>
    </source>
</reference>
<dbReference type="InterPro" id="IPR003749">
    <property type="entry name" value="ThiS/MoaD-like"/>
</dbReference>
<dbReference type="EMBL" id="CP048000">
    <property type="protein sequence ID" value="QHQ59993.1"/>
    <property type="molecule type" value="Genomic_DNA"/>
</dbReference>
<accession>A0A6P1THT5</accession>
<dbReference type="InterPro" id="IPR010035">
    <property type="entry name" value="Thi_S"/>
</dbReference>
<gene>
    <name evidence="1" type="primary">thiS</name>
    <name evidence="1" type="ORF">Ana3638_03690</name>
</gene>
<dbReference type="InterPro" id="IPR012675">
    <property type="entry name" value="Beta-grasp_dom_sf"/>
</dbReference>
<dbReference type="AlphaFoldDB" id="A0A6P1THT5"/>
<evidence type="ECO:0000313" key="2">
    <source>
        <dbReference type="Proteomes" id="UP000464314"/>
    </source>
</evidence>
<dbReference type="PANTHER" id="PTHR34472:SF1">
    <property type="entry name" value="SULFUR CARRIER PROTEIN THIS"/>
    <property type="match status" value="1"/>
</dbReference>
<dbReference type="PANTHER" id="PTHR34472">
    <property type="entry name" value="SULFUR CARRIER PROTEIN THIS"/>
    <property type="match status" value="1"/>
</dbReference>
<name>A0A6P1THT5_9FIRM</name>
<sequence>MTIILNGKETTFEGEITIAGLLGQGYVEMQEYVTVQVNEEIISREDYGTYVIKDKDIVECLYYMGGGK</sequence>
<dbReference type="KEGG" id="anr:Ana3638_03690"/>
<dbReference type="RefSeq" id="WP_161836829.1">
    <property type="nucleotide sequence ID" value="NZ_CP048000.1"/>
</dbReference>